<organism evidence="2 3">
    <name type="scientific">Phytophthora nicotianae P1976</name>
    <dbReference type="NCBI Taxonomy" id="1317066"/>
    <lineage>
        <taxon>Eukaryota</taxon>
        <taxon>Sar</taxon>
        <taxon>Stramenopiles</taxon>
        <taxon>Oomycota</taxon>
        <taxon>Peronosporomycetes</taxon>
        <taxon>Peronosporales</taxon>
        <taxon>Peronosporaceae</taxon>
        <taxon>Phytophthora</taxon>
    </lineage>
</organism>
<feature type="compositionally biased region" description="Basic and acidic residues" evidence="1">
    <location>
        <begin position="119"/>
        <end position="130"/>
    </location>
</feature>
<protein>
    <submittedName>
        <fullName evidence="2">Uncharacterized protein</fullName>
    </submittedName>
</protein>
<dbReference type="AlphaFoldDB" id="A0A080ZHQ5"/>
<evidence type="ECO:0000256" key="1">
    <source>
        <dbReference type="SAM" id="MobiDB-lite"/>
    </source>
</evidence>
<feature type="region of interest" description="Disordered" evidence="1">
    <location>
        <begin position="1"/>
        <end position="130"/>
    </location>
</feature>
<proteinExistence type="predicted"/>
<feature type="compositionally biased region" description="Basic and acidic residues" evidence="1">
    <location>
        <begin position="47"/>
        <end position="76"/>
    </location>
</feature>
<sequence length="130" mass="15109">MEAMLSTLHQHEGRSRSLKEPSPSRWQTNERERATTENWSEQEVTDEGMRSMGVDKHKQLRPRHYEAGNKPREHPTTYEPLLHQPPRRWSSTSEDSDASGIEQAGTKRNIKWSTDMGQEDQHDESGSQRN</sequence>
<evidence type="ECO:0000313" key="3">
    <source>
        <dbReference type="Proteomes" id="UP000028582"/>
    </source>
</evidence>
<reference evidence="2 3" key="1">
    <citation type="submission" date="2013-11" db="EMBL/GenBank/DDBJ databases">
        <title>The Genome Sequence of Phytophthora parasitica P1976.</title>
        <authorList>
            <consortium name="The Broad Institute Genomics Platform"/>
            <person name="Russ C."/>
            <person name="Tyler B."/>
            <person name="Panabieres F."/>
            <person name="Shan W."/>
            <person name="Tripathy S."/>
            <person name="Grunwald N."/>
            <person name="Machado M."/>
            <person name="Johnson C.S."/>
            <person name="Walker B."/>
            <person name="Young S."/>
            <person name="Zeng Q."/>
            <person name="Gargeya S."/>
            <person name="Fitzgerald M."/>
            <person name="Haas B."/>
            <person name="Abouelleil A."/>
            <person name="Allen A.W."/>
            <person name="Alvarado L."/>
            <person name="Arachchi H.M."/>
            <person name="Berlin A.M."/>
            <person name="Chapman S.B."/>
            <person name="Gainer-Dewar J."/>
            <person name="Goldberg J."/>
            <person name="Griggs A."/>
            <person name="Gujja S."/>
            <person name="Hansen M."/>
            <person name="Howarth C."/>
            <person name="Imamovic A."/>
            <person name="Ireland A."/>
            <person name="Larimer J."/>
            <person name="McCowan C."/>
            <person name="Murphy C."/>
            <person name="Pearson M."/>
            <person name="Poon T.W."/>
            <person name="Priest M."/>
            <person name="Roberts A."/>
            <person name="Saif S."/>
            <person name="Shea T."/>
            <person name="Sisk P."/>
            <person name="Sykes S."/>
            <person name="Wortman J."/>
            <person name="Nusbaum C."/>
            <person name="Birren B."/>
        </authorList>
    </citation>
    <scope>NUCLEOTIDE SEQUENCE [LARGE SCALE GENOMIC DNA]</scope>
    <source>
        <strain evidence="2 3">P1976</strain>
    </source>
</reference>
<dbReference type="Proteomes" id="UP000028582">
    <property type="component" value="Unassembled WGS sequence"/>
</dbReference>
<comment type="caution">
    <text evidence="2">The sequence shown here is derived from an EMBL/GenBank/DDBJ whole genome shotgun (WGS) entry which is preliminary data.</text>
</comment>
<dbReference type="EMBL" id="ANJA01003069">
    <property type="protein sequence ID" value="ETO66166.1"/>
    <property type="molecule type" value="Genomic_DNA"/>
</dbReference>
<accession>A0A080ZHQ5</accession>
<name>A0A080ZHQ5_PHYNI</name>
<evidence type="ECO:0000313" key="2">
    <source>
        <dbReference type="EMBL" id="ETO66166.1"/>
    </source>
</evidence>
<feature type="compositionally biased region" description="Basic and acidic residues" evidence="1">
    <location>
        <begin position="9"/>
        <end position="19"/>
    </location>
</feature>
<gene>
    <name evidence="2" type="ORF">F444_16588</name>
</gene>
<feature type="non-terminal residue" evidence="2">
    <location>
        <position position="130"/>
    </location>
</feature>